<dbReference type="AlphaFoldDB" id="A0A398DK86"/>
<reference evidence="3 4" key="1">
    <citation type="submission" date="2018-09" db="EMBL/GenBank/DDBJ databases">
        <title>Discovery and Ecogenomic Context for Candidatus Cryosericales, a Global Caldiserica Order Active in Thawing Permafrost.</title>
        <authorList>
            <person name="Martinez M.A."/>
            <person name="Woodcroft B.J."/>
            <person name="Ignacio Espinoza J.C."/>
            <person name="Zayed A."/>
            <person name="Singleton C.M."/>
            <person name="Boyd J."/>
            <person name="Li Y.-F."/>
            <person name="Purvine S."/>
            <person name="Maughan H."/>
            <person name="Hodgkins S.B."/>
            <person name="Anderson D."/>
            <person name="Sederholm M."/>
            <person name="Temperton B."/>
            <person name="Saleska S.R."/>
            <person name="Tyson G.W."/>
            <person name="Rich V.I."/>
        </authorList>
    </citation>
    <scope>NUCLEOTIDE SEQUENCE [LARGE SCALE GENOMIC DNA]</scope>
    <source>
        <strain evidence="3 4">SMC1</strain>
    </source>
</reference>
<evidence type="ECO:0000259" key="2">
    <source>
        <dbReference type="Pfam" id="PF13354"/>
    </source>
</evidence>
<dbReference type="Gene3D" id="3.40.710.10">
    <property type="entry name" value="DD-peptidase/beta-lactamase superfamily"/>
    <property type="match status" value="1"/>
</dbReference>
<dbReference type="Proteomes" id="UP000266113">
    <property type="component" value="Unassembled WGS sequence"/>
</dbReference>
<dbReference type="InterPro" id="IPR012338">
    <property type="entry name" value="Beta-lactam/transpept-like"/>
</dbReference>
<evidence type="ECO:0000256" key="1">
    <source>
        <dbReference type="SAM" id="Phobius"/>
    </source>
</evidence>
<evidence type="ECO:0000313" key="4">
    <source>
        <dbReference type="Proteomes" id="UP000266113"/>
    </source>
</evidence>
<organism evidence="3 4">
    <name type="scientific">Candidatus Cryosericum septentrionale</name>
    <dbReference type="NCBI Taxonomy" id="2290913"/>
    <lineage>
        <taxon>Bacteria</taxon>
        <taxon>Pseudomonadati</taxon>
        <taxon>Caldisericota/Cryosericota group</taxon>
        <taxon>Candidatus Cryosericota</taxon>
        <taxon>Candidatus Cryosericia</taxon>
        <taxon>Candidatus Cryosericales</taxon>
        <taxon>Candidatus Cryosericaceae</taxon>
        <taxon>Candidatus Cryosericum</taxon>
    </lineage>
</organism>
<keyword evidence="1" id="KW-1133">Transmembrane helix</keyword>
<feature type="transmembrane region" description="Helical" evidence="1">
    <location>
        <begin position="6"/>
        <end position="28"/>
    </location>
</feature>
<evidence type="ECO:0000313" key="3">
    <source>
        <dbReference type="EMBL" id="RIE15575.1"/>
    </source>
</evidence>
<keyword evidence="1" id="KW-0812">Transmembrane</keyword>
<dbReference type="RefSeq" id="WP_119086604.1">
    <property type="nucleotide sequence ID" value="NZ_QXIY01000049.1"/>
</dbReference>
<dbReference type="InterPro" id="IPR045155">
    <property type="entry name" value="Beta-lactam_cat"/>
</dbReference>
<dbReference type="Pfam" id="PF13354">
    <property type="entry name" value="Beta-lactamase2"/>
    <property type="match status" value="1"/>
</dbReference>
<sequence>MLKFILRWVLSMILVVLIVASATVKIILGHQQFADIMMLFLPEGIRAEHKTGGLPGSVLDVGLVYGAKDPLILCLMATQLANNGEGAVILGKVAAITYTTGKEERAL</sequence>
<gene>
    <name evidence="3" type="ORF">SMC1_09895</name>
</gene>
<keyword evidence="4" id="KW-1185">Reference proteome</keyword>
<proteinExistence type="predicted"/>
<accession>A0A398DK86</accession>
<keyword evidence="1" id="KW-0472">Membrane</keyword>
<dbReference type="GO" id="GO:0008800">
    <property type="term" value="F:beta-lactamase activity"/>
    <property type="evidence" value="ECO:0007669"/>
    <property type="project" value="InterPro"/>
</dbReference>
<dbReference type="EMBL" id="QXIY01000049">
    <property type="protein sequence ID" value="RIE15575.1"/>
    <property type="molecule type" value="Genomic_DNA"/>
</dbReference>
<name>A0A398DK86_9BACT</name>
<feature type="domain" description="Beta-lactamase class A catalytic" evidence="2">
    <location>
        <begin position="26"/>
        <end position="76"/>
    </location>
</feature>
<dbReference type="OrthoDB" id="9775096at2"/>
<dbReference type="GO" id="GO:0030655">
    <property type="term" value="P:beta-lactam antibiotic catabolic process"/>
    <property type="evidence" value="ECO:0007669"/>
    <property type="project" value="InterPro"/>
</dbReference>
<protein>
    <recommendedName>
        <fullName evidence="2">Beta-lactamase class A catalytic domain-containing protein</fullName>
    </recommendedName>
</protein>
<comment type="caution">
    <text evidence="3">The sequence shown here is derived from an EMBL/GenBank/DDBJ whole genome shotgun (WGS) entry which is preliminary data.</text>
</comment>